<name>D8SE12_SELML</name>
<keyword evidence="1" id="KW-0808">Transferase</keyword>
<feature type="domain" description="Protein kinase" evidence="7">
    <location>
        <begin position="13"/>
        <end position="231"/>
    </location>
</feature>
<dbReference type="Gramene" id="EFJ17430">
    <property type="protein sequence ID" value="EFJ17430"/>
    <property type="gene ID" value="SELMODRAFT_114843"/>
</dbReference>
<evidence type="ECO:0000256" key="3">
    <source>
        <dbReference type="ARBA" id="ARBA00022777"/>
    </source>
</evidence>
<sequence>FPYRMLKSSTANFDESHKLGEGGFGAVYKGYLPDGSEVAIKKLTVTSKHGELQFLNEVKAISNVQHRNLVRLLGCSTEGTERLLVYELLKNNSLENALFGPVEKPLSWETRHNILLGTARGLAYLHEDSQIRIVHRDIKPSNILLDEFYEAKIADFGLARLFESSHQLEVLTTKAAGTYGYMAPEYALNGQLSDKIDVYSYGIVILETVSGKRNRDRSLVDEVLEKISVCI</sequence>
<keyword evidence="9" id="KW-1185">Reference proteome</keyword>
<organism evidence="9">
    <name type="scientific">Selaginella moellendorffii</name>
    <name type="common">Spikemoss</name>
    <dbReference type="NCBI Taxonomy" id="88036"/>
    <lineage>
        <taxon>Eukaryota</taxon>
        <taxon>Viridiplantae</taxon>
        <taxon>Streptophyta</taxon>
        <taxon>Embryophyta</taxon>
        <taxon>Tracheophyta</taxon>
        <taxon>Lycopodiopsida</taxon>
        <taxon>Selaginellales</taxon>
        <taxon>Selaginellaceae</taxon>
        <taxon>Selaginella</taxon>
    </lineage>
</organism>
<dbReference type="GO" id="GO:0004674">
    <property type="term" value="F:protein serine/threonine kinase activity"/>
    <property type="evidence" value="ECO:0000318"/>
    <property type="project" value="GO_Central"/>
</dbReference>
<dbReference type="InterPro" id="IPR052059">
    <property type="entry name" value="CR_Ser/Thr_kinase"/>
</dbReference>
<evidence type="ECO:0000259" key="7">
    <source>
        <dbReference type="PROSITE" id="PS50011"/>
    </source>
</evidence>
<protein>
    <recommendedName>
        <fullName evidence="7">Protein kinase domain-containing protein</fullName>
    </recommendedName>
</protein>
<dbReference type="InterPro" id="IPR017441">
    <property type="entry name" value="Protein_kinase_ATP_BS"/>
</dbReference>
<dbReference type="SUPFAM" id="SSF56112">
    <property type="entry name" value="Protein kinase-like (PK-like)"/>
    <property type="match status" value="1"/>
</dbReference>
<dbReference type="InterPro" id="IPR011009">
    <property type="entry name" value="Kinase-like_dom_sf"/>
</dbReference>
<dbReference type="InParanoid" id="D8SE12"/>
<dbReference type="InterPro" id="IPR000719">
    <property type="entry name" value="Prot_kinase_dom"/>
</dbReference>
<dbReference type="Proteomes" id="UP000001514">
    <property type="component" value="Unassembled WGS sequence"/>
</dbReference>
<keyword evidence="3" id="KW-0418">Kinase</keyword>
<evidence type="ECO:0000256" key="2">
    <source>
        <dbReference type="ARBA" id="ARBA00022741"/>
    </source>
</evidence>
<comment type="similarity">
    <text evidence="6">Belongs to the protein kinase superfamily.</text>
</comment>
<evidence type="ECO:0000256" key="4">
    <source>
        <dbReference type="ARBA" id="ARBA00022840"/>
    </source>
</evidence>
<dbReference type="FunFam" id="1.10.510.10:FF:001424">
    <property type="entry name" value="Protein kinase superfamily protein"/>
    <property type="match status" value="1"/>
</dbReference>
<dbReference type="OrthoDB" id="1908162at2759"/>
<feature type="binding site" evidence="5">
    <location>
        <position position="42"/>
    </location>
    <ligand>
        <name>ATP</name>
        <dbReference type="ChEBI" id="CHEBI:30616"/>
    </ligand>
</feature>
<dbReference type="Gene3D" id="3.30.200.20">
    <property type="entry name" value="Phosphorylase Kinase, domain 1"/>
    <property type="match status" value="1"/>
</dbReference>
<gene>
    <name evidence="8" type="ORF">SELMODRAFT_114843</name>
</gene>
<dbReference type="InterPro" id="IPR008271">
    <property type="entry name" value="Ser/Thr_kinase_AS"/>
</dbReference>
<dbReference type="FunFam" id="3.30.200.20:FF:000162">
    <property type="entry name" value="Adenine nucleotide alpha hydrolase-like domain kinase"/>
    <property type="match status" value="1"/>
</dbReference>
<keyword evidence="6" id="KW-0723">Serine/threonine-protein kinase</keyword>
<evidence type="ECO:0000256" key="5">
    <source>
        <dbReference type="PROSITE-ProRule" id="PRU10141"/>
    </source>
</evidence>
<dbReference type="Pfam" id="PF00069">
    <property type="entry name" value="Pkinase"/>
    <property type="match status" value="1"/>
</dbReference>
<dbReference type="PANTHER" id="PTHR47973">
    <property type="entry name" value="CYSTEINE-RICH RECEPTOR-LIKE PROTEIN KINASE 3"/>
    <property type="match status" value="1"/>
</dbReference>
<keyword evidence="4 5" id="KW-0067">ATP-binding</keyword>
<dbReference type="GO" id="GO:0005524">
    <property type="term" value="F:ATP binding"/>
    <property type="evidence" value="ECO:0007669"/>
    <property type="project" value="UniProtKB-UniRule"/>
</dbReference>
<evidence type="ECO:0000313" key="8">
    <source>
        <dbReference type="EMBL" id="EFJ17430.1"/>
    </source>
</evidence>
<proteinExistence type="inferred from homology"/>
<dbReference type="PIRSF" id="PIRSF000654">
    <property type="entry name" value="Integrin-linked_kinase"/>
    <property type="match status" value="1"/>
</dbReference>
<dbReference type="EMBL" id="GL377614">
    <property type="protein sequence ID" value="EFJ17430.1"/>
    <property type="molecule type" value="Genomic_DNA"/>
</dbReference>
<accession>D8SE12</accession>
<dbReference type="KEGG" id="smo:SELMODRAFT_114843"/>
<dbReference type="eggNOG" id="ENOG502QUW9">
    <property type="taxonomic scope" value="Eukaryota"/>
</dbReference>
<dbReference type="HOGENOM" id="CLU_000288_21_7_1"/>
<evidence type="ECO:0000256" key="6">
    <source>
        <dbReference type="RuleBase" id="RU000304"/>
    </source>
</evidence>
<keyword evidence="2 5" id="KW-0547">Nucleotide-binding</keyword>
<evidence type="ECO:0000313" key="9">
    <source>
        <dbReference type="Proteomes" id="UP000001514"/>
    </source>
</evidence>
<evidence type="ECO:0000256" key="1">
    <source>
        <dbReference type="ARBA" id="ARBA00022679"/>
    </source>
</evidence>
<dbReference type="AlphaFoldDB" id="D8SE12"/>
<dbReference type="SMART" id="SM00220">
    <property type="entry name" value="S_TKc"/>
    <property type="match status" value="1"/>
</dbReference>
<dbReference type="PROSITE" id="PS00108">
    <property type="entry name" value="PROTEIN_KINASE_ST"/>
    <property type="match status" value="1"/>
</dbReference>
<dbReference type="PROSITE" id="PS50011">
    <property type="entry name" value="PROTEIN_KINASE_DOM"/>
    <property type="match status" value="1"/>
</dbReference>
<reference evidence="8 9" key="1">
    <citation type="journal article" date="2011" name="Science">
        <title>The Selaginella genome identifies genetic changes associated with the evolution of vascular plants.</title>
        <authorList>
            <person name="Banks J.A."/>
            <person name="Nishiyama T."/>
            <person name="Hasebe M."/>
            <person name="Bowman J.L."/>
            <person name="Gribskov M."/>
            <person name="dePamphilis C."/>
            <person name="Albert V.A."/>
            <person name="Aono N."/>
            <person name="Aoyama T."/>
            <person name="Ambrose B.A."/>
            <person name="Ashton N.W."/>
            <person name="Axtell M.J."/>
            <person name="Barker E."/>
            <person name="Barker M.S."/>
            <person name="Bennetzen J.L."/>
            <person name="Bonawitz N.D."/>
            <person name="Chapple C."/>
            <person name="Cheng C."/>
            <person name="Correa L.G."/>
            <person name="Dacre M."/>
            <person name="DeBarry J."/>
            <person name="Dreyer I."/>
            <person name="Elias M."/>
            <person name="Engstrom E.M."/>
            <person name="Estelle M."/>
            <person name="Feng L."/>
            <person name="Finet C."/>
            <person name="Floyd S.K."/>
            <person name="Frommer W.B."/>
            <person name="Fujita T."/>
            <person name="Gramzow L."/>
            <person name="Gutensohn M."/>
            <person name="Harholt J."/>
            <person name="Hattori M."/>
            <person name="Heyl A."/>
            <person name="Hirai T."/>
            <person name="Hiwatashi Y."/>
            <person name="Ishikawa M."/>
            <person name="Iwata M."/>
            <person name="Karol K.G."/>
            <person name="Koehler B."/>
            <person name="Kolukisaoglu U."/>
            <person name="Kubo M."/>
            <person name="Kurata T."/>
            <person name="Lalonde S."/>
            <person name="Li K."/>
            <person name="Li Y."/>
            <person name="Litt A."/>
            <person name="Lyons E."/>
            <person name="Manning G."/>
            <person name="Maruyama T."/>
            <person name="Michael T.P."/>
            <person name="Mikami K."/>
            <person name="Miyazaki S."/>
            <person name="Morinaga S."/>
            <person name="Murata T."/>
            <person name="Mueller-Roeber B."/>
            <person name="Nelson D.R."/>
            <person name="Obara M."/>
            <person name="Oguri Y."/>
            <person name="Olmstead R.G."/>
            <person name="Onodera N."/>
            <person name="Petersen B.L."/>
            <person name="Pils B."/>
            <person name="Prigge M."/>
            <person name="Rensing S.A."/>
            <person name="Riano-Pachon D.M."/>
            <person name="Roberts A.W."/>
            <person name="Sato Y."/>
            <person name="Scheller H.V."/>
            <person name="Schulz B."/>
            <person name="Schulz C."/>
            <person name="Shakirov E.V."/>
            <person name="Shibagaki N."/>
            <person name="Shinohara N."/>
            <person name="Shippen D.E."/>
            <person name="Soerensen I."/>
            <person name="Sotooka R."/>
            <person name="Sugimoto N."/>
            <person name="Sugita M."/>
            <person name="Sumikawa N."/>
            <person name="Tanurdzic M."/>
            <person name="Theissen G."/>
            <person name="Ulvskov P."/>
            <person name="Wakazuki S."/>
            <person name="Weng J.K."/>
            <person name="Willats W.W."/>
            <person name="Wipf D."/>
            <person name="Wolf P.G."/>
            <person name="Yang L."/>
            <person name="Zimmer A.D."/>
            <person name="Zhu Q."/>
            <person name="Mitros T."/>
            <person name="Hellsten U."/>
            <person name="Loque D."/>
            <person name="Otillar R."/>
            <person name="Salamov A."/>
            <person name="Schmutz J."/>
            <person name="Shapiro H."/>
            <person name="Lindquist E."/>
            <person name="Lucas S."/>
            <person name="Rokhsar D."/>
            <person name="Grigoriev I.V."/>
        </authorList>
    </citation>
    <scope>NUCLEOTIDE SEQUENCE [LARGE SCALE GENOMIC DNA]</scope>
</reference>
<dbReference type="PROSITE" id="PS00107">
    <property type="entry name" value="PROTEIN_KINASE_ATP"/>
    <property type="match status" value="1"/>
</dbReference>
<dbReference type="OMA" id="CPEHQQM"/>
<dbReference type="Gene3D" id="1.10.510.10">
    <property type="entry name" value="Transferase(Phosphotransferase) domain 1"/>
    <property type="match status" value="1"/>
</dbReference>
<feature type="non-terminal residue" evidence="8">
    <location>
        <position position="1"/>
    </location>
</feature>